<organism evidence="1 2">
    <name type="scientific">Trifolium medium</name>
    <dbReference type="NCBI Taxonomy" id="97028"/>
    <lineage>
        <taxon>Eukaryota</taxon>
        <taxon>Viridiplantae</taxon>
        <taxon>Streptophyta</taxon>
        <taxon>Embryophyta</taxon>
        <taxon>Tracheophyta</taxon>
        <taxon>Spermatophyta</taxon>
        <taxon>Magnoliopsida</taxon>
        <taxon>eudicotyledons</taxon>
        <taxon>Gunneridae</taxon>
        <taxon>Pentapetalae</taxon>
        <taxon>rosids</taxon>
        <taxon>fabids</taxon>
        <taxon>Fabales</taxon>
        <taxon>Fabaceae</taxon>
        <taxon>Papilionoideae</taxon>
        <taxon>50 kb inversion clade</taxon>
        <taxon>NPAAA clade</taxon>
        <taxon>Hologalegina</taxon>
        <taxon>IRL clade</taxon>
        <taxon>Trifolieae</taxon>
        <taxon>Trifolium</taxon>
    </lineage>
</organism>
<dbReference type="Proteomes" id="UP000265520">
    <property type="component" value="Unassembled WGS sequence"/>
</dbReference>
<evidence type="ECO:0000313" key="2">
    <source>
        <dbReference type="Proteomes" id="UP000265520"/>
    </source>
</evidence>
<proteinExistence type="predicted"/>
<keyword evidence="2" id="KW-1185">Reference proteome</keyword>
<name>A0A392VUP0_9FABA</name>
<protein>
    <submittedName>
        <fullName evidence="1">Uncharacterized protein</fullName>
    </submittedName>
</protein>
<reference evidence="1 2" key="1">
    <citation type="journal article" date="2018" name="Front. Plant Sci.">
        <title>Red Clover (Trifolium pratense) and Zigzag Clover (T. medium) - A Picture of Genomic Similarities and Differences.</title>
        <authorList>
            <person name="Dluhosova J."/>
            <person name="Istvanek J."/>
            <person name="Nedelnik J."/>
            <person name="Repkova J."/>
        </authorList>
    </citation>
    <scope>NUCLEOTIDE SEQUENCE [LARGE SCALE GENOMIC DNA]</scope>
    <source>
        <strain evidence="2">cv. 10/8</strain>
        <tissue evidence="1">Leaf</tissue>
    </source>
</reference>
<dbReference type="AlphaFoldDB" id="A0A392VUP0"/>
<evidence type="ECO:0000313" key="1">
    <source>
        <dbReference type="EMBL" id="MCI91172.1"/>
    </source>
</evidence>
<dbReference type="EMBL" id="LXQA011264763">
    <property type="protein sequence ID" value="MCI91172.1"/>
    <property type="molecule type" value="Genomic_DNA"/>
</dbReference>
<sequence>AVWRVAQAKQGRSGKVLELARGAGQYGVLRS</sequence>
<feature type="non-terminal residue" evidence="1">
    <location>
        <position position="1"/>
    </location>
</feature>
<accession>A0A392VUP0</accession>
<comment type="caution">
    <text evidence="1">The sequence shown here is derived from an EMBL/GenBank/DDBJ whole genome shotgun (WGS) entry which is preliminary data.</text>
</comment>